<dbReference type="PANTHER" id="PTHR22942">
    <property type="entry name" value="RECA/RAD51/RADA DNA STRAND-PAIRING FAMILY MEMBER"/>
    <property type="match status" value="1"/>
</dbReference>
<sequence>MSFIKMNRHKYELDFGEALRASFLTKLGGLTIANFLNSDSYELAVKQNKSVREIEEIKSKICDACGIVRLFASAGSGLRPESSLFIPNFKHLKTMSPFDLVLANVIREQHITEIAGESGTGKTRILLYVISVVLLTTEHYIALIVTSVEDVLSTLVDLLTYLSPFLTDTQVNTTMVLKRLYFLRELSPTGLVKLFESSGQVWELCRQCPALKLICVDSIGFLRILYTKPNSSESQLNNPGYEMGQALLNIACLKNLAVLLTNHVGDYIATPQLASSAQQHSRRHQFPGQSIPNALPRLPTNTLPTDQLYVYTPVVPGVSDCGEDRVSNQLLIHGDPNDSQSTLISESMVVPFTSLLFPETVQISYKSDRTFPRDVVMSSNRLVTPSLGISWGSHVSTRIVLALTQKETILHLLWSEFLSACSLVIPRIPDGLITHSH</sequence>
<name>V6TCI4_GIAIN</name>
<dbReference type="Gene3D" id="3.40.50.300">
    <property type="entry name" value="P-loop containing nucleotide triphosphate hydrolases"/>
    <property type="match status" value="1"/>
</dbReference>
<evidence type="ECO:0008006" key="3">
    <source>
        <dbReference type="Google" id="ProtNLM"/>
    </source>
</evidence>
<dbReference type="VEuPathDB" id="GiardiaDB:DHA2_153405"/>
<reference evidence="1 2" key="2">
    <citation type="journal article" date="2013" name="Genome Biol. Evol.">
        <title>Genome sequencing of Giardia lamblia genotypes A2 and B isolates (DH and GS) and comparative analysis with the genomes of genotypes A1 and E (WB and Pig).</title>
        <authorList>
            <person name="Adam R.D."/>
            <person name="Dahlstrom E.W."/>
            <person name="Martens C.A."/>
            <person name="Bruno D.P."/>
            <person name="Barbian K.D."/>
            <person name="Ricklefs S.M."/>
            <person name="Hernandez M.M."/>
            <person name="Narla N.P."/>
            <person name="Patel R.B."/>
            <person name="Porcella S.F."/>
            <person name="Nash T.E."/>
        </authorList>
    </citation>
    <scope>NUCLEOTIDE SEQUENCE [LARGE SCALE GENOMIC DNA]</scope>
    <source>
        <strain evidence="1 2">DH</strain>
    </source>
</reference>
<dbReference type="EMBL" id="AHGT01000043">
    <property type="protein sequence ID" value="ESU36613.1"/>
    <property type="molecule type" value="Genomic_DNA"/>
</dbReference>
<evidence type="ECO:0000313" key="1">
    <source>
        <dbReference type="EMBL" id="ESU36613.1"/>
    </source>
</evidence>
<accession>V6TCI4</accession>
<dbReference type="GO" id="GO:0000150">
    <property type="term" value="F:DNA strand exchange activity"/>
    <property type="evidence" value="ECO:0007669"/>
    <property type="project" value="TreeGrafter"/>
</dbReference>
<proteinExistence type="predicted"/>
<reference evidence="2" key="1">
    <citation type="submission" date="2012-02" db="EMBL/GenBank/DDBJ databases">
        <title>Genome sequencing of Giardia lamblia Genotypes A2 and B isolates (DH and GS) and comparative analysis with the genomes of Genotypes A1 and E (WB and Pig).</title>
        <authorList>
            <person name="Adam R."/>
            <person name="Dahlstrom E."/>
            <person name="Martens C."/>
            <person name="Bruno D."/>
            <person name="Barbian K."/>
            <person name="Porcella S.F."/>
            <person name="Nash T."/>
        </authorList>
    </citation>
    <scope>NUCLEOTIDE SEQUENCE</scope>
    <source>
        <strain evidence="2">DH</strain>
    </source>
</reference>
<organism evidence="1 2">
    <name type="scientific">Giardia intestinalis</name>
    <name type="common">Giardia lamblia</name>
    <dbReference type="NCBI Taxonomy" id="5741"/>
    <lineage>
        <taxon>Eukaryota</taxon>
        <taxon>Metamonada</taxon>
        <taxon>Diplomonadida</taxon>
        <taxon>Hexamitidae</taxon>
        <taxon>Giardiinae</taxon>
        <taxon>Giardia</taxon>
    </lineage>
</organism>
<protein>
    <recommendedName>
        <fullName evidence="3">DNA recombination and repair protein Rad51-like C-terminal domain-containing protein</fullName>
    </recommendedName>
</protein>
<dbReference type="VEuPathDB" id="GiardiaDB:GL50581_554"/>
<dbReference type="PANTHER" id="PTHR22942:SF66">
    <property type="entry name" value="RE19845P"/>
    <property type="match status" value="1"/>
</dbReference>
<comment type="caution">
    <text evidence="1">The sequence shown here is derived from an EMBL/GenBank/DDBJ whole genome shotgun (WGS) entry which is preliminary data.</text>
</comment>
<dbReference type="InterPro" id="IPR027417">
    <property type="entry name" value="P-loop_NTPase"/>
</dbReference>
<dbReference type="GO" id="GO:0006312">
    <property type="term" value="P:mitotic recombination"/>
    <property type="evidence" value="ECO:0007669"/>
    <property type="project" value="TreeGrafter"/>
</dbReference>
<dbReference type="SUPFAM" id="SSF52540">
    <property type="entry name" value="P-loop containing nucleoside triphosphate hydrolases"/>
    <property type="match status" value="1"/>
</dbReference>
<dbReference type="Proteomes" id="UP000018320">
    <property type="component" value="Unassembled WGS sequence"/>
</dbReference>
<dbReference type="AlphaFoldDB" id="V6TCI4"/>
<evidence type="ECO:0000313" key="2">
    <source>
        <dbReference type="Proteomes" id="UP000018320"/>
    </source>
</evidence>
<dbReference type="GO" id="GO:0000730">
    <property type="term" value="P:DNA recombinase assembly"/>
    <property type="evidence" value="ECO:0007669"/>
    <property type="project" value="TreeGrafter"/>
</dbReference>
<dbReference type="VEuPathDB" id="GiardiaDB:GL50803_0015939"/>
<dbReference type="GO" id="GO:0008094">
    <property type="term" value="F:ATP-dependent activity, acting on DNA"/>
    <property type="evidence" value="ECO:0007669"/>
    <property type="project" value="TreeGrafter"/>
</dbReference>
<dbReference type="GO" id="GO:0003690">
    <property type="term" value="F:double-stranded DNA binding"/>
    <property type="evidence" value="ECO:0007669"/>
    <property type="project" value="TreeGrafter"/>
</dbReference>
<dbReference type="GO" id="GO:0003697">
    <property type="term" value="F:single-stranded DNA binding"/>
    <property type="evidence" value="ECO:0007669"/>
    <property type="project" value="TreeGrafter"/>
</dbReference>
<dbReference type="GO" id="GO:0042148">
    <property type="term" value="P:DNA strand invasion"/>
    <property type="evidence" value="ECO:0007669"/>
    <property type="project" value="TreeGrafter"/>
</dbReference>
<dbReference type="VEuPathDB" id="GiardiaDB:QR46_1986"/>
<gene>
    <name evidence="1" type="ORF">DHA2_153405</name>
</gene>